<evidence type="ECO:0000313" key="2">
    <source>
        <dbReference type="Proteomes" id="UP000828390"/>
    </source>
</evidence>
<proteinExistence type="predicted"/>
<sequence length="83" mass="9535">MQCIDESIWLEGSYDCSLLTEVSPQGFHVDPNYWCNLYPLTRCCATCDRLRQNGLLRTPQLMGDRAALERQQENNLHGRMNSG</sequence>
<reference evidence="1" key="2">
    <citation type="submission" date="2020-11" db="EMBL/GenBank/DDBJ databases">
        <authorList>
            <person name="McCartney M.A."/>
            <person name="Auch B."/>
            <person name="Kono T."/>
            <person name="Mallez S."/>
            <person name="Becker A."/>
            <person name="Gohl D.M."/>
            <person name="Silverstein K.A.T."/>
            <person name="Koren S."/>
            <person name="Bechman K.B."/>
            <person name="Herman A."/>
            <person name="Abrahante J.E."/>
            <person name="Garbe J."/>
        </authorList>
    </citation>
    <scope>NUCLEOTIDE SEQUENCE</scope>
    <source>
        <strain evidence="1">Duluth1</strain>
        <tissue evidence="1">Whole animal</tissue>
    </source>
</reference>
<dbReference type="AlphaFoldDB" id="A0A9D4N4W5"/>
<gene>
    <name evidence="1" type="ORF">DPMN_011852</name>
</gene>
<evidence type="ECO:0000313" key="1">
    <source>
        <dbReference type="EMBL" id="KAH3887830.1"/>
    </source>
</evidence>
<keyword evidence="2" id="KW-1185">Reference proteome</keyword>
<dbReference type="Proteomes" id="UP000828390">
    <property type="component" value="Unassembled WGS sequence"/>
</dbReference>
<name>A0A9D4N4W5_DREPO</name>
<organism evidence="1 2">
    <name type="scientific">Dreissena polymorpha</name>
    <name type="common">Zebra mussel</name>
    <name type="synonym">Mytilus polymorpha</name>
    <dbReference type="NCBI Taxonomy" id="45954"/>
    <lineage>
        <taxon>Eukaryota</taxon>
        <taxon>Metazoa</taxon>
        <taxon>Spiralia</taxon>
        <taxon>Lophotrochozoa</taxon>
        <taxon>Mollusca</taxon>
        <taxon>Bivalvia</taxon>
        <taxon>Autobranchia</taxon>
        <taxon>Heteroconchia</taxon>
        <taxon>Euheterodonta</taxon>
        <taxon>Imparidentia</taxon>
        <taxon>Neoheterodontei</taxon>
        <taxon>Myida</taxon>
        <taxon>Dreissenoidea</taxon>
        <taxon>Dreissenidae</taxon>
        <taxon>Dreissena</taxon>
    </lineage>
</organism>
<dbReference type="EMBL" id="JAIWYP010000001">
    <property type="protein sequence ID" value="KAH3887830.1"/>
    <property type="molecule type" value="Genomic_DNA"/>
</dbReference>
<accession>A0A9D4N4W5</accession>
<reference evidence="1" key="1">
    <citation type="journal article" date="2019" name="bioRxiv">
        <title>The Genome of the Zebra Mussel, Dreissena polymorpha: A Resource for Invasive Species Research.</title>
        <authorList>
            <person name="McCartney M.A."/>
            <person name="Auch B."/>
            <person name="Kono T."/>
            <person name="Mallez S."/>
            <person name="Zhang Y."/>
            <person name="Obille A."/>
            <person name="Becker A."/>
            <person name="Abrahante J.E."/>
            <person name="Garbe J."/>
            <person name="Badalamenti J.P."/>
            <person name="Herman A."/>
            <person name="Mangelson H."/>
            <person name="Liachko I."/>
            <person name="Sullivan S."/>
            <person name="Sone E.D."/>
            <person name="Koren S."/>
            <person name="Silverstein K.A.T."/>
            <person name="Beckman K.B."/>
            <person name="Gohl D.M."/>
        </authorList>
    </citation>
    <scope>NUCLEOTIDE SEQUENCE</scope>
    <source>
        <strain evidence="1">Duluth1</strain>
        <tissue evidence="1">Whole animal</tissue>
    </source>
</reference>
<protein>
    <submittedName>
        <fullName evidence="1">Uncharacterized protein</fullName>
    </submittedName>
</protein>
<comment type="caution">
    <text evidence="1">The sequence shown here is derived from an EMBL/GenBank/DDBJ whole genome shotgun (WGS) entry which is preliminary data.</text>
</comment>